<proteinExistence type="predicted"/>
<name>A0ABD8AB01_9EURY</name>
<reference evidence="1 2" key="1">
    <citation type="submission" date="2023-10" db="EMBL/GenBank/DDBJ databases">
        <title>The complete genome sequence of Methanoculleus palmolei DSM 4273.</title>
        <authorList>
            <person name="Lai S.-J."/>
            <person name="You Y.-T."/>
            <person name="Chen S.-C."/>
        </authorList>
    </citation>
    <scope>NUCLEOTIDE SEQUENCE [LARGE SCALE GENOMIC DNA]</scope>
    <source>
        <strain evidence="1 2">DSM 4273</strain>
    </source>
</reference>
<evidence type="ECO:0000313" key="1">
    <source>
        <dbReference type="EMBL" id="WOX56300.1"/>
    </source>
</evidence>
<keyword evidence="2" id="KW-1185">Reference proteome</keyword>
<protein>
    <submittedName>
        <fullName evidence="1">Uncharacterized protein</fullName>
    </submittedName>
</protein>
<accession>A0ABD8AB01</accession>
<evidence type="ECO:0000313" key="2">
    <source>
        <dbReference type="Proteomes" id="UP001626603"/>
    </source>
</evidence>
<gene>
    <name evidence="1" type="ORF">R6Y95_02930</name>
</gene>
<dbReference type="AlphaFoldDB" id="A0ABD8AB01"/>
<dbReference type="EMBL" id="CP137641">
    <property type="protein sequence ID" value="WOX56300.1"/>
    <property type="molecule type" value="Genomic_DNA"/>
</dbReference>
<organism evidence="1 2">
    <name type="scientific">Methanoculleus palmolei</name>
    <dbReference type="NCBI Taxonomy" id="72612"/>
    <lineage>
        <taxon>Archaea</taxon>
        <taxon>Methanobacteriati</taxon>
        <taxon>Methanobacteriota</taxon>
        <taxon>Stenosarchaea group</taxon>
        <taxon>Methanomicrobia</taxon>
        <taxon>Methanomicrobiales</taxon>
        <taxon>Methanomicrobiaceae</taxon>
        <taxon>Methanoculleus</taxon>
    </lineage>
</organism>
<sequence length="198" mass="20444">MNLIQKKALLAGILFFALLLTLVSAGCSQRGEGSSAPVVTPSAAPSPQPGDLDGIVARYRASYPSPDNGTGPEPEPCGTYVKTGEFVEAVGGLFDLVREDAAVGRVLSDGGEIAGVVVVCPPSAAAEPEGPGCYPAVRVRYGEVTIDYLVNVDCMRIERTSVEVPAGYLTHTVDNVTYVVHDGDVVLALEGIALPASG</sequence>
<dbReference type="Proteomes" id="UP001626603">
    <property type="component" value="Chromosome"/>
</dbReference>
<dbReference type="PROSITE" id="PS51257">
    <property type="entry name" value="PROKAR_LIPOPROTEIN"/>
    <property type="match status" value="1"/>
</dbReference>